<accession>A0A7S1NEU5</accession>
<organism evidence="1">
    <name type="scientific">Eutreptiella gymnastica</name>
    <dbReference type="NCBI Taxonomy" id="73025"/>
    <lineage>
        <taxon>Eukaryota</taxon>
        <taxon>Discoba</taxon>
        <taxon>Euglenozoa</taxon>
        <taxon>Euglenida</taxon>
        <taxon>Spirocuta</taxon>
        <taxon>Euglenophyceae</taxon>
        <taxon>Eutreptiales</taxon>
        <taxon>Eutreptiaceae</taxon>
        <taxon>Eutreptiella</taxon>
    </lineage>
</organism>
<gene>
    <name evidence="1" type="ORF">EGYM00392_LOCUS26525</name>
</gene>
<protein>
    <submittedName>
        <fullName evidence="1">Uncharacterized protein</fullName>
    </submittedName>
</protein>
<name>A0A7S1NEU5_9EUGL</name>
<proteinExistence type="predicted"/>
<reference evidence="1" key="1">
    <citation type="submission" date="2021-01" db="EMBL/GenBank/DDBJ databases">
        <authorList>
            <person name="Corre E."/>
            <person name="Pelletier E."/>
            <person name="Niang G."/>
            <person name="Scheremetjew M."/>
            <person name="Finn R."/>
            <person name="Kale V."/>
            <person name="Holt S."/>
            <person name="Cochrane G."/>
            <person name="Meng A."/>
            <person name="Brown T."/>
            <person name="Cohen L."/>
        </authorList>
    </citation>
    <scope>NUCLEOTIDE SEQUENCE</scope>
    <source>
        <strain evidence="1">NIES-381</strain>
    </source>
</reference>
<sequence length="118" mass="12790">MTAGENPPVVGGFSAENVAAVRAARQALEASLAPVSRSHLVQVEQQQLMLQYDLDEATSLLQSSTLFDCQGTPRSWRLLQTDSGLEALRSGQKQSDCKLVFVLKREEVDELAAVLTSS</sequence>
<dbReference type="EMBL" id="HBGA01070875">
    <property type="protein sequence ID" value="CAD9015417.1"/>
    <property type="molecule type" value="Transcribed_RNA"/>
</dbReference>
<evidence type="ECO:0000313" key="1">
    <source>
        <dbReference type="EMBL" id="CAD9015417.1"/>
    </source>
</evidence>
<dbReference type="AlphaFoldDB" id="A0A7S1NEU5"/>